<feature type="signal peptide" evidence="1">
    <location>
        <begin position="1"/>
        <end position="32"/>
    </location>
</feature>
<protein>
    <submittedName>
        <fullName evidence="2">Uncharacterized protein</fullName>
    </submittedName>
</protein>
<keyword evidence="3" id="KW-1185">Reference proteome</keyword>
<evidence type="ECO:0000313" key="3">
    <source>
        <dbReference type="Proteomes" id="UP000017837"/>
    </source>
</evidence>
<sequence>MKYDEGAILSIIRAVTAAAVFLATIPAATAYAAAPAAPRAGVYENVTSFTENGDFVGMAVELKINPKPSIVVTTCEGTCYGGKTWPVKIKGANIAFTVCDGGYVDNKGRTLPCTPLHYSGTFRTSNTLELVIDGAPDTRFVLKRVPHPQPRQVEALACLFHDC</sequence>
<accession>V4Q3C9</accession>
<organism evidence="2 3">
    <name type="scientific">Asticcacaulis benevestitus DSM 16100 = ATCC BAA-896</name>
    <dbReference type="NCBI Taxonomy" id="1121022"/>
    <lineage>
        <taxon>Bacteria</taxon>
        <taxon>Pseudomonadati</taxon>
        <taxon>Pseudomonadota</taxon>
        <taxon>Alphaproteobacteria</taxon>
        <taxon>Caulobacterales</taxon>
        <taxon>Caulobacteraceae</taxon>
        <taxon>Asticcacaulis</taxon>
    </lineage>
</organism>
<dbReference type="AlphaFoldDB" id="V4Q3C9"/>
<dbReference type="EMBL" id="AWGB01000013">
    <property type="protein sequence ID" value="ESQ92365.1"/>
    <property type="molecule type" value="Genomic_DNA"/>
</dbReference>
<name>V4Q3C9_9CAUL</name>
<proteinExistence type="predicted"/>
<reference evidence="2 3" key="1">
    <citation type="journal article" date="2014" name="Nature">
        <title>Sequential evolution of bacterial morphology by co-option of a developmental regulator.</title>
        <authorList>
            <person name="Jiang C."/>
            <person name="Brown P.J."/>
            <person name="Ducret A."/>
            <person name="Brun Y.V."/>
        </authorList>
    </citation>
    <scope>NUCLEOTIDE SEQUENCE [LARGE SCALE GENOMIC DNA]</scope>
    <source>
        <strain evidence="2 3">DSM 16100</strain>
    </source>
</reference>
<dbReference type="Proteomes" id="UP000017837">
    <property type="component" value="Unassembled WGS sequence"/>
</dbReference>
<dbReference type="PATRIC" id="fig|1121022.4.peg.1668"/>
<evidence type="ECO:0000313" key="2">
    <source>
        <dbReference type="EMBL" id="ESQ92365.1"/>
    </source>
</evidence>
<evidence type="ECO:0000256" key="1">
    <source>
        <dbReference type="SAM" id="SignalP"/>
    </source>
</evidence>
<feature type="chain" id="PRO_5004725618" evidence="1">
    <location>
        <begin position="33"/>
        <end position="163"/>
    </location>
</feature>
<comment type="caution">
    <text evidence="2">The sequence shown here is derived from an EMBL/GenBank/DDBJ whole genome shotgun (WGS) entry which is preliminary data.</text>
</comment>
<gene>
    <name evidence="2" type="ORF">ABENE_08290</name>
</gene>
<keyword evidence="1" id="KW-0732">Signal</keyword>